<protein>
    <submittedName>
        <fullName evidence="1">Unnamed protein product</fullName>
    </submittedName>
</protein>
<dbReference type="EMBL" id="BSXV01001915">
    <property type="protein sequence ID" value="GME94318.1"/>
    <property type="molecule type" value="Genomic_DNA"/>
</dbReference>
<keyword evidence="2" id="KW-1185">Reference proteome</keyword>
<name>A0ACB5TS87_CANBO</name>
<gene>
    <name evidence="1" type="ORF">Cboi01_000347600</name>
</gene>
<dbReference type="Proteomes" id="UP001165101">
    <property type="component" value="Unassembled WGS sequence"/>
</dbReference>
<accession>A0ACB5TS87</accession>
<evidence type="ECO:0000313" key="2">
    <source>
        <dbReference type="Proteomes" id="UP001165101"/>
    </source>
</evidence>
<proteinExistence type="predicted"/>
<comment type="caution">
    <text evidence="1">The sequence shown here is derived from an EMBL/GenBank/DDBJ whole genome shotgun (WGS) entry which is preliminary data.</text>
</comment>
<sequence>MNAEFGRLREYGYFWKFVGKACSKIDAATAFSLDSHIMSAYSYLMKYYIKGDHISLFGFSRGGFTARVLAGMLDRVGLLNAGLEEMVPTAWEIHKVWENDGQPTGVCESNATAYEFKKTFSRKDIEIDFMGLWDCVNSVGILRDRLFPYTSNPQNVRHIRHAISIDERRGKFKQNMFYTSRQIPSNYFNSSTKVGSDILVKPINCECLDARFNQHRDSCIQLPDADRVTRLNISMSPNNHKTINNIDIIELLFAGDHGDVGSGWPDTILGHNLSNLPLKWILSFAIEFGVIFQKGAIHEFASKYSNFESLISCNHDNLCLSIEHSVNHINPDKKLPEWDQFLIKLKMKFMLENGEMLDDNGNFDLDACKYLFPKITNGVDLFPTPERNIRDPKCIDRTPDNGNSIIPENGFDCRGNEKFCKALFWWIIEVLPIGLFTEDERGKWKQDYFPNFGNKRKFKEDTKVHWSVLWRMQFIKDYNPENLPSQIYNLLKELRQFSDVEYDDSCRNNETGRSSIDTHRDGDEHNGNCDRSSNLITNDSLIESYSRAVNTNIKNLTLSADVDCDSSSPETETSTYHFIDWNIIPDDLSSWLNKYPDI</sequence>
<reference evidence="1" key="1">
    <citation type="submission" date="2023-04" db="EMBL/GenBank/DDBJ databases">
        <title>Candida boidinii NBRC 1967.</title>
        <authorList>
            <person name="Ichikawa N."/>
            <person name="Sato H."/>
            <person name="Tonouchi N."/>
        </authorList>
    </citation>
    <scope>NUCLEOTIDE SEQUENCE</scope>
    <source>
        <strain evidence="1">NBRC 1967</strain>
    </source>
</reference>
<organism evidence="1 2">
    <name type="scientific">Candida boidinii</name>
    <name type="common">Yeast</name>
    <dbReference type="NCBI Taxonomy" id="5477"/>
    <lineage>
        <taxon>Eukaryota</taxon>
        <taxon>Fungi</taxon>
        <taxon>Dikarya</taxon>
        <taxon>Ascomycota</taxon>
        <taxon>Saccharomycotina</taxon>
        <taxon>Pichiomycetes</taxon>
        <taxon>Pichiales</taxon>
        <taxon>Pichiaceae</taxon>
        <taxon>Ogataea</taxon>
        <taxon>Ogataea/Candida clade</taxon>
    </lineage>
</organism>
<evidence type="ECO:0000313" key="1">
    <source>
        <dbReference type="EMBL" id="GME94318.1"/>
    </source>
</evidence>